<feature type="domain" description="ABC transmembrane type-2" evidence="6">
    <location>
        <begin position="38"/>
        <end position="267"/>
    </location>
</feature>
<feature type="transmembrane region" description="Helical" evidence="5">
    <location>
        <begin position="243"/>
        <end position="264"/>
    </location>
</feature>
<gene>
    <name evidence="7" type="ORF">SAMN02745775_11329</name>
</gene>
<keyword evidence="4 5" id="KW-0472">Membrane</keyword>
<dbReference type="InterPro" id="IPR000412">
    <property type="entry name" value="ABC_2_transport"/>
</dbReference>
<comment type="subcellular location">
    <subcellularLocation>
        <location evidence="5">Cell inner membrane</location>
        <topology evidence="5">Multi-pass membrane protein</topology>
    </subcellularLocation>
    <subcellularLocation>
        <location evidence="1">Membrane</location>
        <topology evidence="1">Multi-pass membrane protein</topology>
    </subcellularLocation>
</comment>
<accession>A0A1I4DXP9</accession>
<feature type="transmembrane region" description="Helical" evidence="5">
    <location>
        <begin position="158"/>
        <end position="180"/>
    </location>
</feature>
<dbReference type="PANTHER" id="PTHR43332">
    <property type="entry name" value="INNER MEMBRANE TRANSPORT PERMEASE YADH-RELATED"/>
    <property type="match status" value="1"/>
</dbReference>
<protein>
    <recommendedName>
        <fullName evidence="5">Transport permease protein</fullName>
    </recommendedName>
</protein>
<organism evidence="7 8">
    <name type="scientific">Falsiroseomonas stagni DSM 19981</name>
    <dbReference type="NCBI Taxonomy" id="1123062"/>
    <lineage>
        <taxon>Bacteria</taxon>
        <taxon>Pseudomonadati</taxon>
        <taxon>Pseudomonadota</taxon>
        <taxon>Alphaproteobacteria</taxon>
        <taxon>Acetobacterales</taxon>
        <taxon>Roseomonadaceae</taxon>
        <taxon>Falsiroseomonas</taxon>
    </lineage>
</organism>
<evidence type="ECO:0000256" key="5">
    <source>
        <dbReference type="RuleBase" id="RU361157"/>
    </source>
</evidence>
<name>A0A1I4DXP9_9PROT</name>
<dbReference type="AlphaFoldDB" id="A0A1I4DXP9"/>
<dbReference type="PIRSF" id="PIRSF006648">
    <property type="entry name" value="DrrB"/>
    <property type="match status" value="1"/>
</dbReference>
<evidence type="ECO:0000259" key="6">
    <source>
        <dbReference type="PROSITE" id="PS51012"/>
    </source>
</evidence>
<dbReference type="Pfam" id="PF01061">
    <property type="entry name" value="ABC2_membrane"/>
    <property type="match status" value="1"/>
</dbReference>
<keyword evidence="5" id="KW-0813">Transport</keyword>
<keyword evidence="3 5" id="KW-1133">Transmembrane helix</keyword>
<proteinExistence type="inferred from homology"/>
<dbReference type="PANTHER" id="PTHR43332:SF2">
    <property type="entry name" value="INNER MEMBRANE TRANSPORT PERMEASE YADH"/>
    <property type="match status" value="1"/>
</dbReference>
<feature type="transmembrane region" description="Helical" evidence="5">
    <location>
        <begin position="74"/>
        <end position="92"/>
    </location>
</feature>
<evidence type="ECO:0000256" key="1">
    <source>
        <dbReference type="ARBA" id="ARBA00004141"/>
    </source>
</evidence>
<dbReference type="InterPro" id="IPR047817">
    <property type="entry name" value="ABC2_TM_bact-type"/>
</dbReference>
<comment type="caution">
    <text evidence="5">Lacks conserved residue(s) required for the propagation of feature annotation.</text>
</comment>
<reference evidence="7 8" key="1">
    <citation type="submission" date="2016-10" db="EMBL/GenBank/DDBJ databases">
        <authorList>
            <person name="de Groot N.N."/>
        </authorList>
    </citation>
    <scope>NUCLEOTIDE SEQUENCE [LARGE SCALE GENOMIC DNA]</scope>
    <source>
        <strain evidence="7 8">DSM 19981</strain>
    </source>
</reference>
<feature type="transmembrane region" description="Helical" evidence="5">
    <location>
        <begin position="39"/>
        <end position="62"/>
    </location>
</feature>
<dbReference type="GO" id="GO:0043190">
    <property type="term" value="C:ATP-binding cassette (ABC) transporter complex"/>
    <property type="evidence" value="ECO:0007669"/>
    <property type="project" value="InterPro"/>
</dbReference>
<dbReference type="STRING" id="1123062.SAMN02745775_11329"/>
<feature type="transmembrane region" description="Helical" evidence="5">
    <location>
        <begin position="187"/>
        <end position="207"/>
    </location>
</feature>
<evidence type="ECO:0000313" key="8">
    <source>
        <dbReference type="Proteomes" id="UP000199473"/>
    </source>
</evidence>
<dbReference type="GO" id="GO:0140359">
    <property type="term" value="F:ABC-type transporter activity"/>
    <property type="evidence" value="ECO:0007669"/>
    <property type="project" value="InterPro"/>
</dbReference>
<dbReference type="EMBL" id="FOSQ01000013">
    <property type="protein sequence ID" value="SFK98362.1"/>
    <property type="molecule type" value="Genomic_DNA"/>
</dbReference>
<evidence type="ECO:0000256" key="2">
    <source>
        <dbReference type="ARBA" id="ARBA00022692"/>
    </source>
</evidence>
<dbReference type="RefSeq" id="WP_245762248.1">
    <property type="nucleotide sequence ID" value="NZ_FOSQ01000013.1"/>
</dbReference>
<sequence length="272" mass="28722">MVRPLMATLTPDSPIDATHPAWRGFVALTSRETKRFLKVWAQTLGAPVVTTLLFLAVFVLALGETKKEVGGIPYLEFLGAGLVVMALAQNAFSNSASSLIIMKVQGNIVDLLMAPLPPAALLGGLVAGAALRGLAVAAVVVATMWPIVGFSIPAPFTALAFAVLGSTLMAILGVLAGLWAQKFDQMATITNFVITPLAFLSGTFYSVERLPEGVRMVAHADPLFWMIDGFRAGIAGHAEGNTALGLLALAATTLGLWFVALRLVRQGWRLRA</sequence>
<keyword evidence="8" id="KW-1185">Reference proteome</keyword>
<dbReference type="Proteomes" id="UP000199473">
    <property type="component" value="Unassembled WGS sequence"/>
</dbReference>
<dbReference type="InterPro" id="IPR052522">
    <property type="entry name" value="ABC-2_transport_permease"/>
</dbReference>
<keyword evidence="5" id="KW-1003">Cell membrane</keyword>
<evidence type="ECO:0000256" key="4">
    <source>
        <dbReference type="ARBA" id="ARBA00023136"/>
    </source>
</evidence>
<dbReference type="PROSITE" id="PS51012">
    <property type="entry name" value="ABC_TM2"/>
    <property type="match status" value="1"/>
</dbReference>
<evidence type="ECO:0000313" key="7">
    <source>
        <dbReference type="EMBL" id="SFK98362.1"/>
    </source>
</evidence>
<keyword evidence="2 5" id="KW-0812">Transmembrane</keyword>
<dbReference type="PRINTS" id="PR00164">
    <property type="entry name" value="ABC2TRNSPORT"/>
</dbReference>
<evidence type="ECO:0000256" key="3">
    <source>
        <dbReference type="ARBA" id="ARBA00022989"/>
    </source>
</evidence>
<dbReference type="InterPro" id="IPR013525">
    <property type="entry name" value="ABC2_TM"/>
</dbReference>
<comment type="similarity">
    <text evidence="5">Belongs to the ABC-2 integral membrane protein family.</text>
</comment>